<keyword evidence="2 8" id="KW-0963">Cytoplasm</keyword>
<dbReference type="InterPro" id="IPR015421">
    <property type="entry name" value="PyrdxlP-dep_Trfase_major"/>
</dbReference>
<dbReference type="PANTHER" id="PTHR32328:SF0">
    <property type="entry name" value="L-SERYL-TRNA(SEC) SELENIUM TRANSFERASE"/>
    <property type="match status" value="1"/>
</dbReference>
<organism evidence="11 12">
    <name type="scientific">Nocardioides panacisoli</name>
    <dbReference type="NCBI Taxonomy" id="627624"/>
    <lineage>
        <taxon>Bacteria</taxon>
        <taxon>Bacillati</taxon>
        <taxon>Actinomycetota</taxon>
        <taxon>Actinomycetes</taxon>
        <taxon>Propionibacteriales</taxon>
        <taxon>Nocardioidaceae</taxon>
        <taxon>Nocardioides</taxon>
    </lineage>
</organism>
<sequence length="510" mass="52406">MPPRYSRPASRLAEADGNRTRLAEVLGHYGFEDRARHQTRYASPHSAATVATGPRPAVRQNAHVGDEVRVSGTTGDAVADPRRSTPRTDRVLADPRLQAAADRLGPRIVKQVVAATLDRCRSGQLRAEEVVDAAVAALPDGAAGMRRVLNATGVVVHTNLGRAPLSAAAVEALAVAAGATDVELDLGSGARGRRGRSALAALAEAVPDAGGVHVVNNGAAALALATCALAQGREVVVARGELVEIGDGFRIPELLESVGARLREVGTTNRVRREDYAAAIGEDTGFVLKVHPSNFRVTGFTSSVPVAELAGLPVPVVVDIGSGLLAPHPRLPDEPDAASVLRAGADLVTASGDKLLGGPQCGLMLGTAELVERLRRHPLARALRVDKLTLAALEATLRGPEPPVAAALATDAILLLERARRVAAELSGVVPATAVETVAAVGGGGAPGVELASAAVALPERLAAPLRLDEVLPVVGRVDRGRLLLDLVAVAPEDDPALVATVRRTASSGG</sequence>
<dbReference type="SUPFAM" id="SSF53383">
    <property type="entry name" value="PLP-dependent transferases"/>
    <property type="match status" value="1"/>
</dbReference>
<keyword evidence="3 8" id="KW-0808">Transferase</keyword>
<keyword evidence="5 8" id="KW-0648">Protein biosynthesis</keyword>
<evidence type="ECO:0000313" key="11">
    <source>
        <dbReference type="EMBL" id="GAA3803172.1"/>
    </source>
</evidence>
<dbReference type="HAMAP" id="MF_00423">
    <property type="entry name" value="SelA"/>
    <property type="match status" value="1"/>
</dbReference>
<feature type="region of interest" description="Disordered" evidence="9">
    <location>
        <begin position="67"/>
        <end position="88"/>
    </location>
</feature>
<evidence type="ECO:0000256" key="1">
    <source>
        <dbReference type="ARBA" id="ARBA00001933"/>
    </source>
</evidence>
<dbReference type="InterPro" id="IPR025862">
    <property type="entry name" value="SelA_trans_N_dom"/>
</dbReference>
<comment type="function">
    <text evidence="8">Converts seryl-tRNA(Sec) to selenocysteinyl-tRNA(Sec) required for selenoprotein biosynthesis.</text>
</comment>
<feature type="compositionally biased region" description="Basic and acidic residues" evidence="9">
    <location>
        <begin position="79"/>
        <end position="88"/>
    </location>
</feature>
<evidence type="ECO:0000256" key="3">
    <source>
        <dbReference type="ARBA" id="ARBA00022679"/>
    </source>
</evidence>
<dbReference type="Pfam" id="PF12390">
    <property type="entry name" value="Se-cys_synth_N"/>
    <property type="match status" value="1"/>
</dbReference>
<comment type="similarity">
    <text evidence="7 8">Belongs to the SelA family.</text>
</comment>
<evidence type="ECO:0000256" key="6">
    <source>
        <dbReference type="ARBA" id="ARBA00023266"/>
    </source>
</evidence>
<keyword evidence="4 8" id="KW-0663">Pyridoxal phosphate</keyword>
<reference evidence="12" key="1">
    <citation type="journal article" date="2019" name="Int. J. Syst. Evol. Microbiol.">
        <title>The Global Catalogue of Microorganisms (GCM) 10K type strain sequencing project: providing services to taxonomists for standard genome sequencing and annotation.</title>
        <authorList>
            <consortium name="The Broad Institute Genomics Platform"/>
            <consortium name="The Broad Institute Genome Sequencing Center for Infectious Disease"/>
            <person name="Wu L."/>
            <person name="Ma J."/>
        </authorList>
    </citation>
    <scope>NUCLEOTIDE SEQUENCE [LARGE SCALE GENOMIC DNA]</scope>
    <source>
        <strain evidence="12">JCM 16953</strain>
    </source>
</reference>
<dbReference type="Gene3D" id="3.90.1150.180">
    <property type="match status" value="1"/>
</dbReference>
<dbReference type="Proteomes" id="UP001501821">
    <property type="component" value="Unassembled WGS sequence"/>
</dbReference>
<evidence type="ECO:0000256" key="7">
    <source>
        <dbReference type="ARBA" id="ARBA00044507"/>
    </source>
</evidence>
<feature type="domain" description="L-seryl-tRNA selenium transferase N-terminal" evidence="10">
    <location>
        <begin position="83"/>
        <end position="121"/>
    </location>
</feature>
<name>A0ABP7HVP1_9ACTN</name>
<gene>
    <name evidence="8 11" type="primary">selA</name>
    <name evidence="11" type="ORF">GCM10022242_02690</name>
</gene>
<dbReference type="Pfam" id="PF03841">
    <property type="entry name" value="SelA"/>
    <property type="match status" value="1"/>
</dbReference>
<dbReference type="EMBL" id="BAABAH010000001">
    <property type="protein sequence ID" value="GAA3803172.1"/>
    <property type="molecule type" value="Genomic_DNA"/>
</dbReference>
<protein>
    <recommendedName>
        <fullName evidence="8">L-seryl-tRNA(Sec) selenium transferase</fullName>
        <ecNumber evidence="8">2.9.1.1</ecNumber>
    </recommendedName>
    <alternativeName>
        <fullName evidence="8">Selenocysteine synthase</fullName>
        <shortName evidence="8">Sec synthase</shortName>
    </alternativeName>
    <alternativeName>
        <fullName evidence="8">Selenocysteinyl-tRNA(Sec) synthase</fullName>
    </alternativeName>
</protein>
<keyword evidence="6 8" id="KW-0711">Selenium</keyword>
<dbReference type="InterPro" id="IPR004534">
    <property type="entry name" value="SelA_trans"/>
</dbReference>
<keyword evidence="12" id="KW-1185">Reference proteome</keyword>
<dbReference type="GO" id="GO:0016740">
    <property type="term" value="F:transferase activity"/>
    <property type="evidence" value="ECO:0007669"/>
    <property type="project" value="UniProtKB-KW"/>
</dbReference>
<evidence type="ECO:0000256" key="2">
    <source>
        <dbReference type="ARBA" id="ARBA00022490"/>
    </source>
</evidence>
<dbReference type="InterPro" id="IPR015424">
    <property type="entry name" value="PyrdxlP-dep_Trfase"/>
</dbReference>
<feature type="modified residue" description="N6-(pyridoxal phosphate)lysine" evidence="8">
    <location>
        <position position="354"/>
    </location>
</feature>
<evidence type="ECO:0000256" key="4">
    <source>
        <dbReference type="ARBA" id="ARBA00022898"/>
    </source>
</evidence>
<evidence type="ECO:0000313" key="12">
    <source>
        <dbReference type="Proteomes" id="UP001501821"/>
    </source>
</evidence>
<evidence type="ECO:0000259" key="10">
    <source>
        <dbReference type="Pfam" id="PF12390"/>
    </source>
</evidence>
<dbReference type="NCBIfam" id="TIGR00474">
    <property type="entry name" value="selA"/>
    <property type="match status" value="1"/>
</dbReference>
<evidence type="ECO:0000256" key="8">
    <source>
        <dbReference type="HAMAP-Rule" id="MF_00423"/>
    </source>
</evidence>
<dbReference type="Gene3D" id="3.40.640.10">
    <property type="entry name" value="Type I PLP-dependent aspartate aminotransferase-like (Major domain)"/>
    <property type="match status" value="1"/>
</dbReference>
<proteinExistence type="inferred from homology"/>
<comment type="subcellular location">
    <subcellularLocation>
        <location evidence="8">Cytoplasm</location>
    </subcellularLocation>
</comment>
<comment type="catalytic activity">
    <reaction evidence="8">
        <text>L-seryl-tRNA(Sec) + selenophosphate + H(+) = L-selenocysteinyl-tRNA(Sec) + phosphate</text>
        <dbReference type="Rhea" id="RHEA:22728"/>
        <dbReference type="Rhea" id="RHEA-COMP:9742"/>
        <dbReference type="Rhea" id="RHEA-COMP:9743"/>
        <dbReference type="ChEBI" id="CHEBI:15378"/>
        <dbReference type="ChEBI" id="CHEBI:16144"/>
        <dbReference type="ChEBI" id="CHEBI:43474"/>
        <dbReference type="ChEBI" id="CHEBI:78533"/>
        <dbReference type="ChEBI" id="CHEBI:78573"/>
        <dbReference type="EC" id="2.9.1.1"/>
    </reaction>
</comment>
<evidence type="ECO:0000256" key="5">
    <source>
        <dbReference type="ARBA" id="ARBA00022917"/>
    </source>
</evidence>
<comment type="cofactor">
    <cofactor evidence="1 8">
        <name>pyridoxal 5'-phosphate</name>
        <dbReference type="ChEBI" id="CHEBI:597326"/>
    </cofactor>
</comment>
<comment type="caution">
    <text evidence="11">The sequence shown here is derived from an EMBL/GenBank/DDBJ whole genome shotgun (WGS) entry which is preliminary data.</text>
</comment>
<dbReference type="PANTHER" id="PTHR32328">
    <property type="entry name" value="L-SERYL-TRNA(SEC) SELENIUM TRANSFERASE"/>
    <property type="match status" value="1"/>
</dbReference>
<comment type="pathway">
    <text evidence="8">Aminoacyl-tRNA biosynthesis; selenocysteinyl-tRNA(Sec) biosynthesis; selenocysteinyl-tRNA(Sec) from L-seryl-tRNA(Sec) (bacterial route): step 1/1.</text>
</comment>
<dbReference type="InterPro" id="IPR018319">
    <property type="entry name" value="SelA-like"/>
</dbReference>
<accession>A0ABP7HVP1</accession>
<dbReference type="EC" id="2.9.1.1" evidence="8"/>
<evidence type="ECO:0000256" key="9">
    <source>
        <dbReference type="SAM" id="MobiDB-lite"/>
    </source>
</evidence>